<dbReference type="PANTHER" id="PTHR12888:SF0">
    <property type="entry name" value="PEROXISOME ASSEMBLY PROTEIN 12"/>
    <property type="match status" value="1"/>
</dbReference>
<dbReference type="OrthoDB" id="107372at2759"/>
<comment type="subcellular location">
    <subcellularLocation>
        <location evidence="1">Peroxisome membrane</location>
        <topology evidence="1">Multi-pass membrane protein</topology>
    </subcellularLocation>
</comment>
<accession>A0A4T0U213</accession>
<dbReference type="EMBL" id="SPRO01000008">
    <property type="protein sequence ID" value="TIC32510.1"/>
    <property type="molecule type" value="Genomic_DNA"/>
</dbReference>
<keyword evidence="13 16" id="KW-0576">Peroxisome</keyword>
<evidence type="ECO:0000256" key="16">
    <source>
        <dbReference type="PIRNR" id="PIRNR038074"/>
    </source>
</evidence>
<keyword evidence="12 16" id="KW-0472">Membrane</keyword>
<evidence type="ECO:0000256" key="3">
    <source>
        <dbReference type="ARBA" id="ARBA00008704"/>
    </source>
</evidence>
<dbReference type="SUPFAM" id="SSF57850">
    <property type="entry name" value="RING/U-box"/>
    <property type="match status" value="1"/>
</dbReference>
<evidence type="ECO:0000256" key="17">
    <source>
        <dbReference type="SAM" id="MobiDB-lite"/>
    </source>
</evidence>
<evidence type="ECO:0000256" key="2">
    <source>
        <dbReference type="ARBA" id="ARBA00004906"/>
    </source>
</evidence>
<evidence type="ECO:0000256" key="6">
    <source>
        <dbReference type="ARBA" id="ARBA00022692"/>
    </source>
</evidence>
<comment type="function">
    <text evidence="16">Component of a retrotranslocation channel required for peroxisome organization by mediating export of the PEX5 receptor from peroxisomes to the cytosol, thereby promoting PEX5 recycling.</text>
</comment>
<dbReference type="EMBL" id="SPRV01000001">
    <property type="protein sequence ID" value="TIC71889.1"/>
    <property type="molecule type" value="Genomic_DNA"/>
</dbReference>
<evidence type="ECO:0000256" key="15">
    <source>
        <dbReference type="ARBA" id="ARBA00034505"/>
    </source>
</evidence>
<dbReference type="InterPro" id="IPR017375">
    <property type="entry name" value="PEX12"/>
</dbReference>
<evidence type="ECO:0000313" key="22">
    <source>
        <dbReference type="EMBL" id="TIC71889.1"/>
    </source>
</evidence>
<evidence type="ECO:0000256" key="10">
    <source>
        <dbReference type="ARBA" id="ARBA00022927"/>
    </source>
</evidence>
<keyword evidence="5" id="KW-0813">Transport</keyword>
<dbReference type="AlphaFoldDB" id="A0A4T0U213"/>
<evidence type="ECO:0000256" key="11">
    <source>
        <dbReference type="ARBA" id="ARBA00022989"/>
    </source>
</evidence>
<dbReference type="GO" id="GO:0016562">
    <property type="term" value="P:protein import into peroxisome matrix, receptor recycling"/>
    <property type="evidence" value="ECO:0007669"/>
    <property type="project" value="UniProtKB-ARBA"/>
</dbReference>
<evidence type="ECO:0000313" key="23">
    <source>
        <dbReference type="Proteomes" id="UP000305362"/>
    </source>
</evidence>
<dbReference type="GO" id="GO:0008270">
    <property type="term" value="F:zinc ion binding"/>
    <property type="evidence" value="ECO:0007669"/>
    <property type="project" value="UniProtKB-KW"/>
</dbReference>
<evidence type="ECO:0000313" key="26">
    <source>
        <dbReference type="Proteomes" id="UP000310708"/>
    </source>
</evidence>
<name>A0A4T0U213_9BASI</name>
<evidence type="ECO:0000256" key="1">
    <source>
        <dbReference type="ARBA" id="ARBA00004585"/>
    </source>
</evidence>
<evidence type="ECO:0000256" key="8">
    <source>
        <dbReference type="ARBA" id="ARBA00022771"/>
    </source>
</evidence>
<dbReference type="InterPro" id="IPR006845">
    <property type="entry name" value="Pex_N"/>
</dbReference>
<dbReference type="EMBL" id="SPRX01000002">
    <property type="protein sequence ID" value="TIC69789.1"/>
    <property type="molecule type" value="Genomic_DNA"/>
</dbReference>
<dbReference type="Gene3D" id="3.30.40.10">
    <property type="entry name" value="Zinc/RING finger domain, C3HC4 (zinc finger)"/>
    <property type="match status" value="1"/>
</dbReference>
<evidence type="ECO:0000256" key="13">
    <source>
        <dbReference type="ARBA" id="ARBA00023140"/>
    </source>
</evidence>
<dbReference type="PIRSF" id="PIRSF038074">
    <property type="entry name" value="Peroxisome_assembly_p12"/>
    <property type="match status" value="1"/>
</dbReference>
<evidence type="ECO:0000313" key="21">
    <source>
        <dbReference type="EMBL" id="TIC69789.1"/>
    </source>
</evidence>
<dbReference type="GO" id="GO:1990429">
    <property type="term" value="C:peroxisomal importomer complex"/>
    <property type="evidence" value="ECO:0007669"/>
    <property type="project" value="TreeGrafter"/>
</dbReference>
<reference evidence="23 24" key="1">
    <citation type="submission" date="2019-03" db="EMBL/GenBank/DDBJ databases">
        <title>Sequencing 25 genomes of Wallemia mellicola.</title>
        <authorList>
            <person name="Gostincar C."/>
        </authorList>
    </citation>
    <scope>NUCLEOTIDE SEQUENCE [LARGE SCALE GENOMIC DNA]</scope>
    <source>
        <strain evidence="22 23">EXF-1277</strain>
        <strain evidence="19 25">EXF-6152</strain>
        <strain evidence="21 26">EXF-757</strain>
        <strain evidence="20 24">EXF-8738</strain>
    </source>
</reference>
<dbReference type="EMBL" id="SPRC01000009">
    <property type="protein sequence ID" value="TIB81220.1"/>
    <property type="molecule type" value="Genomic_DNA"/>
</dbReference>
<keyword evidence="7" id="KW-0479">Metal-binding</keyword>
<keyword evidence="11" id="KW-1133">Transmembrane helix</keyword>
<comment type="caution">
    <text evidence="19">The sequence shown here is derived from an EMBL/GenBank/DDBJ whole genome shotgun (WGS) entry which is preliminary data.</text>
</comment>
<evidence type="ECO:0000256" key="7">
    <source>
        <dbReference type="ARBA" id="ARBA00022723"/>
    </source>
</evidence>
<gene>
    <name evidence="21" type="ORF">E3Q01_00287</name>
    <name evidence="22" type="ORF">E3Q03_00191</name>
    <name evidence="20" type="ORF">E3Q10_01217</name>
    <name evidence="19" type="ORF">E3Q22_01282</name>
</gene>
<keyword evidence="6" id="KW-0812">Transmembrane</keyword>
<evidence type="ECO:0000256" key="12">
    <source>
        <dbReference type="ARBA" id="ARBA00023136"/>
    </source>
</evidence>
<evidence type="ECO:0000313" key="20">
    <source>
        <dbReference type="EMBL" id="TIC32510.1"/>
    </source>
</evidence>
<keyword evidence="10" id="KW-0653">Protein transport</keyword>
<dbReference type="Proteomes" id="UP000310685">
    <property type="component" value="Unassembled WGS sequence"/>
</dbReference>
<sequence>MYSIIYLTFFDMDYQLQSSYTERPSLFELFAQDELTDLLQPAVKYVLSILATRYPRYLLRLVNKHEEFYALIMLIVESHYLRTQNASFTESFYGLKRRNRPAFEPTHSSPYLDKHHQAFDKLTKGQIYGSLVGVPYLRTKSKELYDIWGGNTSGELFRDSEHSQQESTYKRTFKKVYPYANLALESILLSYNLRYMFNSTPFYRPWLQWMNIDIRRATLADLMQASKSSNNKSLLRKIPSYLLSSLKTALPVTLFILKFLQWWYSSQSPRLQHEEAKKANDSRTPPPAKLTKHPESAVKDAHIRYGIDPLTGEPLENATLTPTGYVYSFKSLFDYVEKHNRCPVTLKPVKVTQLRKVLL</sequence>
<evidence type="ECO:0000256" key="5">
    <source>
        <dbReference type="ARBA" id="ARBA00022448"/>
    </source>
</evidence>
<evidence type="ECO:0000313" key="24">
    <source>
        <dbReference type="Proteomes" id="UP000305647"/>
    </source>
</evidence>
<proteinExistence type="inferred from homology"/>
<dbReference type="Proteomes" id="UP000305647">
    <property type="component" value="Unassembled WGS sequence"/>
</dbReference>
<evidence type="ECO:0000313" key="25">
    <source>
        <dbReference type="Proteomes" id="UP000310685"/>
    </source>
</evidence>
<evidence type="ECO:0000256" key="14">
    <source>
        <dbReference type="ARBA" id="ARBA00029692"/>
    </source>
</evidence>
<dbReference type="Proteomes" id="UP000305362">
    <property type="component" value="Unassembled WGS sequence"/>
</dbReference>
<dbReference type="PANTHER" id="PTHR12888">
    <property type="entry name" value="PEROXISOME ASSEMBLY PROTEIN 12 PEROXIN-12"/>
    <property type="match status" value="1"/>
</dbReference>
<feature type="region of interest" description="Disordered" evidence="17">
    <location>
        <begin position="274"/>
        <end position="295"/>
    </location>
</feature>
<comment type="similarity">
    <text evidence="3 16">Belongs to the pex2/pex10/pex12 family.</text>
</comment>
<organism evidence="19 25">
    <name type="scientific">Wallemia mellicola</name>
    <dbReference type="NCBI Taxonomy" id="1708541"/>
    <lineage>
        <taxon>Eukaryota</taxon>
        <taxon>Fungi</taxon>
        <taxon>Dikarya</taxon>
        <taxon>Basidiomycota</taxon>
        <taxon>Wallemiomycotina</taxon>
        <taxon>Wallemiomycetes</taxon>
        <taxon>Wallemiales</taxon>
        <taxon>Wallemiaceae</taxon>
        <taxon>Wallemia</taxon>
    </lineage>
</organism>
<dbReference type="InterPro" id="IPR013083">
    <property type="entry name" value="Znf_RING/FYVE/PHD"/>
</dbReference>
<evidence type="ECO:0000313" key="19">
    <source>
        <dbReference type="EMBL" id="TIB81220.1"/>
    </source>
</evidence>
<evidence type="ECO:0000259" key="18">
    <source>
        <dbReference type="Pfam" id="PF04757"/>
    </source>
</evidence>
<feature type="domain" description="Pex N-terminal" evidence="18">
    <location>
        <begin position="32"/>
        <end position="266"/>
    </location>
</feature>
<dbReference type="Pfam" id="PF04757">
    <property type="entry name" value="Pex2_Pex12"/>
    <property type="match status" value="1"/>
</dbReference>
<comment type="pathway">
    <text evidence="2">Protein modification; protein ubiquitination.</text>
</comment>
<dbReference type="Proteomes" id="UP000310708">
    <property type="component" value="Unassembled WGS sequence"/>
</dbReference>
<evidence type="ECO:0000256" key="4">
    <source>
        <dbReference type="ARBA" id="ARBA00018980"/>
    </source>
</evidence>
<evidence type="ECO:0000256" key="9">
    <source>
        <dbReference type="ARBA" id="ARBA00022833"/>
    </source>
</evidence>
<dbReference type="GO" id="GO:0004842">
    <property type="term" value="F:ubiquitin-protein transferase activity"/>
    <property type="evidence" value="ECO:0007669"/>
    <property type="project" value="TreeGrafter"/>
</dbReference>
<dbReference type="GO" id="GO:0005778">
    <property type="term" value="C:peroxisomal membrane"/>
    <property type="evidence" value="ECO:0007669"/>
    <property type="project" value="UniProtKB-SubCell"/>
</dbReference>
<dbReference type="GO" id="GO:0006513">
    <property type="term" value="P:protein monoubiquitination"/>
    <property type="evidence" value="ECO:0007669"/>
    <property type="project" value="TreeGrafter"/>
</dbReference>
<keyword evidence="9" id="KW-0862">Zinc</keyword>
<protein>
    <recommendedName>
        <fullName evidence="4 16">Peroxisome assembly protein 12</fullName>
    </recommendedName>
    <alternativeName>
        <fullName evidence="14 16">Peroxin-12</fullName>
    </alternativeName>
</protein>
<keyword evidence="8" id="KW-0863">Zinc-finger</keyword>
<comment type="subunit">
    <text evidence="15">Component of the PEX2-PEX10-PEX12 retrotranslocation channel, composed of PEX2, PEX10 and PEX12.</text>
</comment>